<dbReference type="InterPro" id="IPR029056">
    <property type="entry name" value="Ribokinase-like"/>
</dbReference>
<dbReference type="GO" id="GO:0004417">
    <property type="term" value="F:hydroxyethylthiazole kinase activity"/>
    <property type="evidence" value="ECO:0007669"/>
    <property type="project" value="UniProtKB-EC"/>
</dbReference>
<comment type="cofactor">
    <cofactor evidence="2 11">
        <name>Mg(2+)</name>
        <dbReference type="ChEBI" id="CHEBI:18420"/>
    </cofactor>
</comment>
<evidence type="ECO:0000256" key="5">
    <source>
        <dbReference type="ARBA" id="ARBA00022723"/>
    </source>
</evidence>
<evidence type="ECO:0000256" key="2">
    <source>
        <dbReference type="ARBA" id="ARBA00001946"/>
    </source>
</evidence>
<proteinExistence type="inferred from homology"/>
<evidence type="ECO:0000256" key="4">
    <source>
        <dbReference type="ARBA" id="ARBA00022679"/>
    </source>
</evidence>
<name>A0ABR8PVP6_9CLOT</name>
<dbReference type="EMBL" id="JACSRA010000020">
    <property type="protein sequence ID" value="MBD7912225.1"/>
    <property type="molecule type" value="Genomic_DNA"/>
</dbReference>
<comment type="pathway">
    <text evidence="3 11">Cofactor biosynthesis; thiamine diphosphate biosynthesis; 4-methyl-5-(2-phosphoethyl)-thiazole from 5-(2-hydroxyethyl)-4-methylthiazole: step 1/1.</text>
</comment>
<feature type="binding site" evidence="11">
    <location>
        <position position="202"/>
    </location>
    <ligand>
        <name>substrate</name>
    </ligand>
</feature>
<evidence type="ECO:0000256" key="8">
    <source>
        <dbReference type="ARBA" id="ARBA00022840"/>
    </source>
</evidence>
<gene>
    <name evidence="11 12" type="primary">thiM</name>
    <name evidence="12" type="ORF">H9661_12745</name>
</gene>
<evidence type="ECO:0000256" key="6">
    <source>
        <dbReference type="ARBA" id="ARBA00022741"/>
    </source>
</evidence>
<comment type="function">
    <text evidence="11">Catalyzes the phosphorylation of the hydroxyl group of 4-methyl-5-beta-hydroxyethylthiazole (THZ).</text>
</comment>
<dbReference type="Gene3D" id="3.40.1190.20">
    <property type="match status" value="1"/>
</dbReference>
<dbReference type="PRINTS" id="PR01099">
    <property type="entry name" value="HYETHTZKNASE"/>
</dbReference>
<evidence type="ECO:0000256" key="7">
    <source>
        <dbReference type="ARBA" id="ARBA00022777"/>
    </source>
</evidence>
<evidence type="ECO:0000256" key="11">
    <source>
        <dbReference type="HAMAP-Rule" id="MF_00228"/>
    </source>
</evidence>
<comment type="catalytic activity">
    <reaction evidence="1 11">
        <text>5-(2-hydroxyethyl)-4-methylthiazole + ATP = 4-methyl-5-(2-phosphooxyethyl)-thiazole + ADP + H(+)</text>
        <dbReference type="Rhea" id="RHEA:24212"/>
        <dbReference type="ChEBI" id="CHEBI:15378"/>
        <dbReference type="ChEBI" id="CHEBI:17957"/>
        <dbReference type="ChEBI" id="CHEBI:30616"/>
        <dbReference type="ChEBI" id="CHEBI:58296"/>
        <dbReference type="ChEBI" id="CHEBI:456216"/>
        <dbReference type="EC" id="2.7.1.50"/>
    </reaction>
</comment>
<evidence type="ECO:0000256" key="3">
    <source>
        <dbReference type="ARBA" id="ARBA00004868"/>
    </source>
</evidence>
<protein>
    <recommendedName>
        <fullName evidence="11">Hydroxyethylthiazole kinase</fullName>
        <ecNumber evidence="11">2.7.1.50</ecNumber>
    </recommendedName>
    <alternativeName>
        <fullName evidence="11">4-methyl-5-beta-hydroxyethylthiazole kinase</fullName>
        <shortName evidence="11">TH kinase</shortName>
        <shortName evidence="11">Thz kinase</shortName>
    </alternativeName>
</protein>
<dbReference type="HAMAP" id="MF_00228">
    <property type="entry name" value="Thz_kinase"/>
    <property type="match status" value="1"/>
</dbReference>
<evidence type="ECO:0000256" key="9">
    <source>
        <dbReference type="ARBA" id="ARBA00022842"/>
    </source>
</evidence>
<dbReference type="PIRSF" id="PIRSF000513">
    <property type="entry name" value="Thz_kinase"/>
    <property type="match status" value="1"/>
</dbReference>
<feature type="binding site" evidence="11">
    <location>
        <position position="175"/>
    </location>
    <ligand>
        <name>ATP</name>
        <dbReference type="ChEBI" id="CHEBI:30616"/>
    </ligand>
</feature>
<organism evidence="12 13">
    <name type="scientific">Clostridium cibarium</name>
    <dbReference type="NCBI Taxonomy" id="2762247"/>
    <lineage>
        <taxon>Bacteria</taxon>
        <taxon>Bacillati</taxon>
        <taxon>Bacillota</taxon>
        <taxon>Clostridia</taxon>
        <taxon>Eubacteriales</taxon>
        <taxon>Clostridiaceae</taxon>
        <taxon>Clostridium</taxon>
    </lineage>
</organism>
<keyword evidence="6 11" id="KW-0547">Nucleotide-binding</keyword>
<accession>A0ABR8PVP6</accession>
<dbReference type="CDD" id="cd01170">
    <property type="entry name" value="THZ_kinase"/>
    <property type="match status" value="1"/>
</dbReference>
<dbReference type="SUPFAM" id="SSF53613">
    <property type="entry name" value="Ribokinase-like"/>
    <property type="match status" value="1"/>
</dbReference>
<feature type="binding site" evidence="11">
    <location>
        <position position="122"/>
    </location>
    <ligand>
        <name>ATP</name>
        <dbReference type="ChEBI" id="CHEBI:30616"/>
    </ligand>
</feature>
<keyword evidence="13" id="KW-1185">Reference proteome</keyword>
<dbReference type="EC" id="2.7.1.50" evidence="11"/>
<keyword evidence="8 11" id="KW-0067">ATP-binding</keyword>
<keyword evidence="10 11" id="KW-0784">Thiamine biosynthesis</keyword>
<keyword evidence="9 11" id="KW-0460">Magnesium</keyword>
<keyword evidence="4 11" id="KW-0808">Transferase</keyword>
<feature type="binding site" evidence="11">
    <location>
        <position position="46"/>
    </location>
    <ligand>
        <name>substrate</name>
    </ligand>
</feature>
<reference evidence="12 13" key="1">
    <citation type="submission" date="2020-08" db="EMBL/GenBank/DDBJ databases">
        <title>A Genomic Blueprint of the Chicken Gut Microbiome.</title>
        <authorList>
            <person name="Gilroy R."/>
            <person name="Ravi A."/>
            <person name="Getino M."/>
            <person name="Pursley I."/>
            <person name="Horton D.L."/>
            <person name="Alikhan N.-F."/>
            <person name="Baker D."/>
            <person name="Gharbi K."/>
            <person name="Hall N."/>
            <person name="Watson M."/>
            <person name="Adriaenssens E.M."/>
            <person name="Foster-Nyarko E."/>
            <person name="Jarju S."/>
            <person name="Secka A."/>
            <person name="Antonio M."/>
            <person name="Oren A."/>
            <person name="Chaudhuri R."/>
            <person name="La Ragione R.M."/>
            <person name="Hildebrand F."/>
            <person name="Pallen M.J."/>
        </authorList>
    </citation>
    <scope>NUCLEOTIDE SEQUENCE [LARGE SCALE GENOMIC DNA]</scope>
    <source>
        <strain evidence="12 13">Sa3CVN1</strain>
    </source>
</reference>
<comment type="caution">
    <text evidence="12">The sequence shown here is derived from an EMBL/GenBank/DDBJ whole genome shotgun (WGS) entry which is preliminary data.</text>
</comment>
<dbReference type="NCBIfam" id="NF006830">
    <property type="entry name" value="PRK09355.1"/>
    <property type="match status" value="1"/>
</dbReference>
<dbReference type="NCBIfam" id="TIGR00694">
    <property type="entry name" value="thiM"/>
    <property type="match status" value="1"/>
</dbReference>
<evidence type="ECO:0000313" key="12">
    <source>
        <dbReference type="EMBL" id="MBD7912225.1"/>
    </source>
</evidence>
<keyword evidence="7 11" id="KW-0418">Kinase</keyword>
<comment type="similarity">
    <text evidence="11">Belongs to the Thz kinase family.</text>
</comment>
<evidence type="ECO:0000256" key="10">
    <source>
        <dbReference type="ARBA" id="ARBA00022977"/>
    </source>
</evidence>
<dbReference type="Proteomes" id="UP000627781">
    <property type="component" value="Unassembled WGS sequence"/>
</dbReference>
<evidence type="ECO:0000256" key="1">
    <source>
        <dbReference type="ARBA" id="ARBA00001771"/>
    </source>
</evidence>
<evidence type="ECO:0000313" key="13">
    <source>
        <dbReference type="Proteomes" id="UP000627781"/>
    </source>
</evidence>
<dbReference type="RefSeq" id="WP_191769146.1">
    <property type="nucleotide sequence ID" value="NZ_JACSRA010000020.1"/>
</dbReference>
<dbReference type="InterPro" id="IPR000417">
    <property type="entry name" value="Hyethyz_kinase"/>
</dbReference>
<sequence length="279" mass="29842">MEINKIVSESLSAVREKNPLVHHITNYVTVNDCANITLAIGGSPVMADDINEVYDMVSLASSFVINIGTLNSRTVEAMIKGGKRANELNIPVILDPVGAGATPYRTEVAKRILEEIRISVIRGNLSEIKTLYGVKTKTKGVDSGDVIDENADEFTKAKKISKDFAKKLNTVVVITGAVDIITDGNNLYSVYNGQKIMSKITGTGCMCTSLIGSYLGATENVLVAALSGIVSMGIAGEIACENLDKSNEGTGTLKVRIIDAIFNLNEKVIIDRGKIMNEG</sequence>
<dbReference type="Pfam" id="PF02110">
    <property type="entry name" value="HK"/>
    <property type="match status" value="1"/>
</dbReference>
<keyword evidence="5 11" id="KW-0479">Metal-binding</keyword>